<dbReference type="EMBL" id="JAUSTT010000001">
    <property type="protein sequence ID" value="MDQ0174452.1"/>
    <property type="molecule type" value="Genomic_DNA"/>
</dbReference>
<evidence type="ECO:0000313" key="1">
    <source>
        <dbReference type="EMBL" id="MDQ0174452.1"/>
    </source>
</evidence>
<sequence length="128" mass="15327">MAKHYTEVPVEKWNTRHFTDYLCEEHQRLFGVEYVPYASWRREQGQIANIIGTTKRKGTHDAPTLKRFIDECFSTFTPSEKYAGINFSFMWTYRKALWQRILADKAKQTKIERTETTQEDLKELAEWL</sequence>
<accession>A0ABT9WNB5</accession>
<organism evidence="1 2">
    <name type="scientific">Bacillus chungangensis</name>
    <dbReference type="NCBI Taxonomy" id="587633"/>
    <lineage>
        <taxon>Bacteria</taxon>
        <taxon>Bacillati</taxon>
        <taxon>Bacillota</taxon>
        <taxon>Bacilli</taxon>
        <taxon>Bacillales</taxon>
        <taxon>Bacillaceae</taxon>
        <taxon>Bacillus</taxon>
    </lineage>
</organism>
<dbReference type="RefSeq" id="WP_307225921.1">
    <property type="nucleotide sequence ID" value="NZ_JAUSTT010000001.1"/>
</dbReference>
<dbReference type="Proteomes" id="UP001223586">
    <property type="component" value="Unassembled WGS sequence"/>
</dbReference>
<reference evidence="1 2" key="1">
    <citation type="submission" date="2023-07" db="EMBL/GenBank/DDBJ databases">
        <title>Genomic Encyclopedia of Type Strains, Phase IV (KMG-IV): sequencing the most valuable type-strain genomes for metagenomic binning, comparative biology and taxonomic classification.</title>
        <authorList>
            <person name="Goeker M."/>
        </authorList>
    </citation>
    <scope>NUCLEOTIDE SEQUENCE [LARGE SCALE GENOMIC DNA]</scope>
    <source>
        <strain evidence="1 2">DSM 23837</strain>
    </source>
</reference>
<evidence type="ECO:0000313" key="2">
    <source>
        <dbReference type="Proteomes" id="UP001223586"/>
    </source>
</evidence>
<keyword evidence="2" id="KW-1185">Reference proteome</keyword>
<name>A0ABT9WNB5_9BACI</name>
<proteinExistence type="predicted"/>
<gene>
    <name evidence="1" type="ORF">J2S08_000283</name>
</gene>
<protein>
    <submittedName>
        <fullName evidence="1">Uncharacterized protein</fullName>
    </submittedName>
</protein>
<comment type="caution">
    <text evidence="1">The sequence shown here is derived from an EMBL/GenBank/DDBJ whole genome shotgun (WGS) entry which is preliminary data.</text>
</comment>